<protein>
    <submittedName>
        <fullName evidence="2">BTB/POZ domain-containing protein 9-like protein</fullName>
    </submittedName>
</protein>
<gene>
    <name evidence="2" type="ORF">B4U79_01353</name>
</gene>
<evidence type="ECO:0000313" key="2">
    <source>
        <dbReference type="EMBL" id="RWR99636.1"/>
    </source>
</evidence>
<accession>A0A443Q9C0</accession>
<dbReference type="Gene3D" id="3.30.710.10">
    <property type="entry name" value="Potassium Channel Kv1.1, Chain A"/>
    <property type="match status" value="1"/>
</dbReference>
<evidence type="ECO:0000259" key="1">
    <source>
        <dbReference type="PROSITE" id="PS50097"/>
    </source>
</evidence>
<sequence>MSEDIICVESLFEIMSKLYLNEELCDIWFVVEDETIAANKAILAASCEYFRTQLFGGTNESKKKEIVLKDTPKDAFKSIVKFIYTGRIEIRKMDTDHFLSLLSLSHEYQFRRLLHWLEAKFDEERMTFGNINKVFKIASLYELNSLLEKCWRFIERNAKKIVENETIFTSFSFELVDQIVCRKTFIANEIDIFKALMAWKKSNPKYNITSVLANIRWNQITAQNFHRYVRPFRVFTDTQYIDALVIKKGKREMKFYFNGYSSICFSRDIGRGTISEDILLPAKLYLDCECSSVDPEPQNHMESCRIFHTVMYRMKCQEYFKEIYFNFTLYDNNRGADLSVSISAENDMTQMIEISNRQVDRHYGDGNRSFDHNISFPEQRIQIIQIKCYNQFSISNFKLR</sequence>
<dbReference type="Pfam" id="PF00651">
    <property type="entry name" value="BTB"/>
    <property type="match status" value="1"/>
</dbReference>
<dbReference type="Gene3D" id="1.25.40.420">
    <property type="match status" value="1"/>
</dbReference>
<dbReference type="InterPro" id="IPR000210">
    <property type="entry name" value="BTB/POZ_dom"/>
</dbReference>
<dbReference type="OrthoDB" id="6476088at2759"/>
<dbReference type="SMART" id="SM00875">
    <property type="entry name" value="BACK"/>
    <property type="match status" value="1"/>
</dbReference>
<dbReference type="GO" id="GO:0048512">
    <property type="term" value="P:circadian behavior"/>
    <property type="evidence" value="ECO:0007669"/>
    <property type="project" value="TreeGrafter"/>
</dbReference>
<dbReference type="AlphaFoldDB" id="A0A443Q9C0"/>
<dbReference type="Proteomes" id="UP000285301">
    <property type="component" value="Unassembled WGS sequence"/>
</dbReference>
<name>A0A443Q9C0_9ACAR</name>
<proteinExistence type="predicted"/>
<dbReference type="InterPro" id="IPR011333">
    <property type="entry name" value="SKP1/BTB/POZ_sf"/>
</dbReference>
<dbReference type="GO" id="GO:0005737">
    <property type="term" value="C:cytoplasm"/>
    <property type="evidence" value="ECO:0007669"/>
    <property type="project" value="TreeGrafter"/>
</dbReference>
<dbReference type="SMART" id="SM00225">
    <property type="entry name" value="BTB"/>
    <property type="match status" value="1"/>
</dbReference>
<dbReference type="EMBL" id="NCKU01014239">
    <property type="protein sequence ID" value="RWR99636.1"/>
    <property type="molecule type" value="Genomic_DNA"/>
</dbReference>
<dbReference type="InterPro" id="IPR052407">
    <property type="entry name" value="BTB_POZ_domain_cont_9"/>
</dbReference>
<dbReference type="STRING" id="1965070.A0A443Q9C0"/>
<dbReference type="PROSITE" id="PS50097">
    <property type="entry name" value="BTB"/>
    <property type="match status" value="1"/>
</dbReference>
<evidence type="ECO:0000313" key="3">
    <source>
        <dbReference type="Proteomes" id="UP000285301"/>
    </source>
</evidence>
<reference evidence="2 3" key="1">
    <citation type="journal article" date="2018" name="Gigascience">
        <title>Genomes of trombidid mites reveal novel predicted allergens and laterally-transferred genes associated with secondary metabolism.</title>
        <authorList>
            <person name="Dong X."/>
            <person name="Chaisiri K."/>
            <person name="Xia D."/>
            <person name="Armstrong S.D."/>
            <person name="Fang Y."/>
            <person name="Donnelly M.J."/>
            <person name="Kadowaki T."/>
            <person name="McGarry J.W."/>
            <person name="Darby A.C."/>
            <person name="Makepeace B.L."/>
        </authorList>
    </citation>
    <scope>NUCLEOTIDE SEQUENCE [LARGE SCALE GENOMIC DNA]</scope>
    <source>
        <strain evidence="2">UoL-WK</strain>
    </source>
</reference>
<dbReference type="SUPFAM" id="SSF54695">
    <property type="entry name" value="POZ domain"/>
    <property type="match status" value="1"/>
</dbReference>
<dbReference type="GO" id="GO:0050804">
    <property type="term" value="P:modulation of chemical synaptic transmission"/>
    <property type="evidence" value="ECO:0007669"/>
    <property type="project" value="TreeGrafter"/>
</dbReference>
<dbReference type="Pfam" id="PF07707">
    <property type="entry name" value="BACK"/>
    <property type="match status" value="1"/>
</dbReference>
<dbReference type="GO" id="GO:0008344">
    <property type="term" value="P:adult locomotory behavior"/>
    <property type="evidence" value="ECO:0007669"/>
    <property type="project" value="TreeGrafter"/>
</dbReference>
<organism evidence="2 3">
    <name type="scientific">Dinothrombium tinctorium</name>
    <dbReference type="NCBI Taxonomy" id="1965070"/>
    <lineage>
        <taxon>Eukaryota</taxon>
        <taxon>Metazoa</taxon>
        <taxon>Ecdysozoa</taxon>
        <taxon>Arthropoda</taxon>
        <taxon>Chelicerata</taxon>
        <taxon>Arachnida</taxon>
        <taxon>Acari</taxon>
        <taxon>Acariformes</taxon>
        <taxon>Trombidiformes</taxon>
        <taxon>Prostigmata</taxon>
        <taxon>Anystina</taxon>
        <taxon>Parasitengona</taxon>
        <taxon>Trombidioidea</taxon>
        <taxon>Trombidiidae</taxon>
        <taxon>Dinothrombium</taxon>
    </lineage>
</organism>
<dbReference type="InterPro" id="IPR011705">
    <property type="entry name" value="BACK"/>
</dbReference>
<dbReference type="PANTHER" id="PTHR46306">
    <property type="entry name" value="BTB/POZ DOMAIN-CONTAINING PROTEIN 9"/>
    <property type="match status" value="1"/>
</dbReference>
<keyword evidence="3" id="KW-1185">Reference proteome</keyword>
<dbReference type="PANTHER" id="PTHR46306:SF1">
    <property type="entry name" value="BTB_POZ DOMAIN-CONTAINING PROTEIN 9"/>
    <property type="match status" value="1"/>
</dbReference>
<comment type="caution">
    <text evidence="2">The sequence shown here is derived from an EMBL/GenBank/DDBJ whole genome shotgun (WGS) entry which is preliminary data.</text>
</comment>
<feature type="domain" description="BTB" evidence="1">
    <location>
        <begin position="25"/>
        <end position="92"/>
    </location>
</feature>